<reference evidence="2" key="1">
    <citation type="submission" date="2020-05" db="EMBL/GenBank/DDBJ databases">
        <authorList>
            <person name="Chiriac C."/>
            <person name="Salcher M."/>
            <person name="Ghai R."/>
            <person name="Kavagutti S V."/>
        </authorList>
    </citation>
    <scope>NUCLEOTIDE SEQUENCE</scope>
</reference>
<feature type="region of interest" description="Disordered" evidence="1">
    <location>
        <begin position="1"/>
        <end position="25"/>
    </location>
</feature>
<accession>A0A6J6CMR9</accession>
<gene>
    <name evidence="2" type="ORF">UFOPK1493_01193</name>
</gene>
<protein>
    <submittedName>
        <fullName evidence="2">Unannotated protein</fullName>
    </submittedName>
</protein>
<evidence type="ECO:0000313" key="2">
    <source>
        <dbReference type="EMBL" id="CAB4552791.1"/>
    </source>
</evidence>
<evidence type="ECO:0000256" key="1">
    <source>
        <dbReference type="SAM" id="MobiDB-lite"/>
    </source>
</evidence>
<name>A0A6J6CMR9_9ZZZZ</name>
<dbReference type="SUPFAM" id="SSF51197">
    <property type="entry name" value="Clavaminate synthase-like"/>
    <property type="match status" value="1"/>
</dbReference>
<feature type="compositionally biased region" description="Basic and acidic residues" evidence="1">
    <location>
        <begin position="1"/>
        <end position="14"/>
    </location>
</feature>
<dbReference type="Gene3D" id="2.60.120.620">
    <property type="entry name" value="q2cbj1_9rhob like domain"/>
    <property type="match status" value="1"/>
</dbReference>
<dbReference type="Pfam" id="PF05721">
    <property type="entry name" value="PhyH"/>
    <property type="match status" value="1"/>
</dbReference>
<proteinExistence type="predicted"/>
<sequence length="340" mass="37940">MVDHAAAPIEREPDTAPLRPGLGWAGPSRDDPEVVALRDHLAANNGIVGLEICEPHEIERAVRIFDRDGFVVVRDALNAEQTATLAAGVIAAVEEIVSLDDTREGNRGSHRYSFGGTSITRSMLHRPEWRMLVDLPTVTPILTAIFGSTDYVVRAASGDFCLPGAVGYQPLHADMRDFVSPERTPFSSFLDRRGYLTTRDLPVPYVCVNFLPFDQDRLNGPTRQIPGTQHARVPPPTLEEEPEWMRLSTVCPAPAGAVQIRDVRAWHGGTPNLSEHVRAIPNVEYYAPWFREPTIPAITYADWRTMSDHARHLTRHLVQDSSEELRTGYSFAPLLPFRPR</sequence>
<dbReference type="InterPro" id="IPR008775">
    <property type="entry name" value="Phytyl_CoA_dOase-like"/>
</dbReference>
<dbReference type="AlphaFoldDB" id="A0A6J6CMR9"/>
<dbReference type="EMBL" id="CAEZSR010000033">
    <property type="protein sequence ID" value="CAB4552791.1"/>
    <property type="molecule type" value="Genomic_DNA"/>
</dbReference>
<organism evidence="2">
    <name type="scientific">freshwater metagenome</name>
    <dbReference type="NCBI Taxonomy" id="449393"/>
    <lineage>
        <taxon>unclassified sequences</taxon>
        <taxon>metagenomes</taxon>
        <taxon>ecological metagenomes</taxon>
    </lineage>
</organism>